<name>A0A333D112_KLEPN</name>
<evidence type="ECO:0000256" key="4">
    <source>
        <dbReference type="ARBA" id="ARBA00023235"/>
    </source>
</evidence>
<dbReference type="Pfam" id="PF04131">
    <property type="entry name" value="NanE"/>
    <property type="match status" value="1"/>
</dbReference>
<evidence type="ECO:0000313" key="9">
    <source>
        <dbReference type="Proteomes" id="UP000252603"/>
    </source>
</evidence>
<dbReference type="EMBL" id="VINI01000009">
    <property type="protein sequence ID" value="MSS31635.1"/>
    <property type="molecule type" value="Genomic_DNA"/>
</dbReference>
<dbReference type="FunFam" id="3.20.20.70:FF:000035">
    <property type="entry name" value="Putative N-acetylmannosamine-6-phosphate 2-epimerase"/>
    <property type="match status" value="1"/>
</dbReference>
<dbReference type="NCBIfam" id="NF002231">
    <property type="entry name" value="PRK01130.1"/>
    <property type="match status" value="1"/>
</dbReference>
<dbReference type="EMBL" id="UFEU01000002">
    <property type="protein sequence ID" value="SSK21952.1"/>
    <property type="molecule type" value="Genomic_DNA"/>
</dbReference>
<reference evidence="8 9" key="1">
    <citation type="submission" date="2018-07" db="EMBL/GenBank/DDBJ databases">
        <authorList>
            <consortium name="Pathogen Informatics"/>
        </authorList>
    </citation>
    <scope>NUCLEOTIDE SEQUENCE [LARGE SCALE GENOMIC DNA]</scope>
    <source>
        <strain evidence="8 9">4300STDY6470422</strain>
    </source>
</reference>
<reference evidence="7 10" key="2">
    <citation type="submission" date="2019-07" db="EMBL/GenBank/DDBJ databases">
        <title>Genome sequence of OXA-232-producing Klebsiella pneumoniae ST23 from septicemic neonate.</title>
        <authorList>
            <person name="Mukherjee S."/>
            <person name="Naha S."/>
            <person name="Bhadury P."/>
            <person name="Basu S."/>
        </authorList>
    </citation>
    <scope>NUCLEOTIDE SEQUENCE [LARGE SCALE GENOMIC DNA]</scope>
    <source>
        <strain evidence="7 10">EN5275</strain>
    </source>
</reference>
<dbReference type="RefSeq" id="WP_014906867.1">
    <property type="nucleotide sequence ID" value="NZ_AP025246.1"/>
</dbReference>
<evidence type="ECO:0000256" key="3">
    <source>
        <dbReference type="ARBA" id="ARBA00005081"/>
    </source>
</evidence>
<comment type="catalytic activity">
    <reaction evidence="1 6">
        <text>an N-acyl-D-glucosamine 6-phosphate = an N-acyl-D-mannosamine 6-phosphate</text>
        <dbReference type="Rhea" id="RHEA:23932"/>
        <dbReference type="ChEBI" id="CHEBI:57599"/>
        <dbReference type="ChEBI" id="CHEBI:57666"/>
        <dbReference type="EC" id="5.1.3.9"/>
    </reaction>
</comment>
<comment type="pathway">
    <text evidence="3 6">Amino-sugar metabolism; N-acetylneuraminate degradation; D-fructose 6-phosphate from N-acetylneuraminate: step 3/5.</text>
</comment>
<dbReference type="Gene3D" id="3.20.20.70">
    <property type="entry name" value="Aldolase class I"/>
    <property type="match status" value="1"/>
</dbReference>
<evidence type="ECO:0000256" key="2">
    <source>
        <dbReference type="ARBA" id="ARBA00002147"/>
    </source>
</evidence>
<dbReference type="EC" id="5.1.3.9" evidence="6"/>
<dbReference type="GO" id="GO:0005975">
    <property type="term" value="P:carbohydrate metabolic process"/>
    <property type="evidence" value="ECO:0007669"/>
    <property type="project" value="UniProtKB-UniRule"/>
</dbReference>
<evidence type="ECO:0000256" key="6">
    <source>
        <dbReference type="HAMAP-Rule" id="MF_01235"/>
    </source>
</evidence>
<dbReference type="AlphaFoldDB" id="A0A333D112"/>
<sequence>MSLLAQLDQRIRHHGGLIVSCQPVPGSPLDNPAIVAAMALAAEQAGAVALRIEGQANLQAVRPLVTVPVIGLIKRDLPDSPVRITPWLEDIDALAQGGADIIAIDGTQRQRPASVSALLAEIHQLGKVAMADCSSLDDALECWQLGAEIVGTTLSGYTAEETPEEPDLALVQCLSVAGCRVIAEGRYNTPAQAAEAMRCGAWAVTVGSAITRLEHICGWYNTALKAAVCPANEQ</sequence>
<keyword evidence="4 6" id="KW-0413">Isomerase</keyword>
<comment type="similarity">
    <text evidence="6">Belongs to the NanE family.</text>
</comment>
<dbReference type="GO" id="GO:0047465">
    <property type="term" value="F:N-acylglucosamine-6-phosphate 2-epimerase activity"/>
    <property type="evidence" value="ECO:0007669"/>
    <property type="project" value="UniProtKB-EC"/>
</dbReference>
<dbReference type="InterPro" id="IPR007260">
    <property type="entry name" value="NanE"/>
</dbReference>
<evidence type="ECO:0000313" key="8">
    <source>
        <dbReference type="EMBL" id="SSK21952.1"/>
    </source>
</evidence>
<dbReference type="UniPathway" id="UPA00629">
    <property type="reaction ID" value="UER00682"/>
</dbReference>
<dbReference type="InterPro" id="IPR011060">
    <property type="entry name" value="RibuloseP-bd_barrel"/>
</dbReference>
<accession>A0A333D112</accession>
<gene>
    <name evidence="6 8" type="primary">nanE</name>
    <name evidence="7" type="ORF">FME62_12730</name>
    <name evidence="8" type="ORF">SAMEA4364603_00615</name>
</gene>
<dbReference type="SUPFAM" id="SSF51366">
    <property type="entry name" value="Ribulose-phoshate binding barrel"/>
    <property type="match status" value="1"/>
</dbReference>
<keyword evidence="5 6" id="KW-0119">Carbohydrate metabolism</keyword>
<evidence type="ECO:0000313" key="10">
    <source>
        <dbReference type="Proteomes" id="UP000468995"/>
    </source>
</evidence>
<dbReference type="PANTHER" id="PTHR36204">
    <property type="entry name" value="N-ACETYLMANNOSAMINE-6-PHOSPHATE 2-EPIMERASE-RELATED"/>
    <property type="match status" value="1"/>
</dbReference>
<proteinExistence type="inferred from homology"/>
<evidence type="ECO:0000256" key="1">
    <source>
        <dbReference type="ARBA" id="ARBA00000056"/>
    </source>
</evidence>
<dbReference type="GO" id="GO:0005829">
    <property type="term" value="C:cytosol"/>
    <property type="evidence" value="ECO:0007669"/>
    <property type="project" value="TreeGrafter"/>
</dbReference>
<dbReference type="InterPro" id="IPR013785">
    <property type="entry name" value="Aldolase_TIM"/>
</dbReference>
<comment type="function">
    <text evidence="2 6">Converts N-acetylmannosamine-6-phosphate (ManNAc-6-P) to N-acetylglucosamine-6-phosphate (GlcNAc-6-P).</text>
</comment>
<evidence type="ECO:0000313" key="7">
    <source>
        <dbReference type="EMBL" id="MSS31635.1"/>
    </source>
</evidence>
<dbReference type="HAMAP" id="MF_01235">
    <property type="entry name" value="ManNAc6P_epimer"/>
    <property type="match status" value="1"/>
</dbReference>
<dbReference type="Proteomes" id="UP000252603">
    <property type="component" value="Unassembled WGS sequence"/>
</dbReference>
<dbReference type="Proteomes" id="UP000468995">
    <property type="component" value="Unassembled WGS sequence"/>
</dbReference>
<evidence type="ECO:0000256" key="5">
    <source>
        <dbReference type="ARBA" id="ARBA00023277"/>
    </source>
</evidence>
<organism evidence="8 9">
    <name type="scientific">Klebsiella pneumoniae</name>
    <dbReference type="NCBI Taxonomy" id="573"/>
    <lineage>
        <taxon>Bacteria</taxon>
        <taxon>Pseudomonadati</taxon>
        <taxon>Pseudomonadota</taxon>
        <taxon>Gammaproteobacteria</taxon>
        <taxon>Enterobacterales</taxon>
        <taxon>Enterobacteriaceae</taxon>
        <taxon>Klebsiella/Raoultella group</taxon>
        <taxon>Klebsiella</taxon>
        <taxon>Klebsiella pneumoniae complex</taxon>
    </lineage>
</organism>
<dbReference type="GO" id="GO:0019262">
    <property type="term" value="P:N-acetylneuraminate catabolic process"/>
    <property type="evidence" value="ECO:0007669"/>
    <property type="project" value="UniProtKB-UniRule"/>
</dbReference>
<dbReference type="GO" id="GO:0006053">
    <property type="term" value="P:N-acetylmannosamine catabolic process"/>
    <property type="evidence" value="ECO:0007669"/>
    <property type="project" value="TreeGrafter"/>
</dbReference>
<dbReference type="PANTHER" id="PTHR36204:SF1">
    <property type="entry name" value="N-ACETYLMANNOSAMINE-6-PHOSPHATE 2-EPIMERASE-RELATED"/>
    <property type="match status" value="1"/>
</dbReference>
<protein>
    <recommendedName>
        <fullName evidence="6">Putative N-acetylmannosamine-6-phosphate 2-epimerase</fullName>
        <ecNumber evidence="6">5.1.3.9</ecNumber>
    </recommendedName>
    <alternativeName>
        <fullName evidence="6">ManNAc-6-P epimerase</fullName>
    </alternativeName>
</protein>
<dbReference type="CDD" id="cd04729">
    <property type="entry name" value="NanE"/>
    <property type="match status" value="1"/>
</dbReference>